<reference evidence="1 2" key="1">
    <citation type="submission" date="2012-06" db="EMBL/GenBank/DDBJ databases">
        <title>Finished chromosome of genome of Cylindrospermum stagnale PCC 7417.</title>
        <authorList>
            <consortium name="US DOE Joint Genome Institute"/>
            <person name="Gugger M."/>
            <person name="Coursin T."/>
            <person name="Rippka R."/>
            <person name="Tandeau De Marsac N."/>
            <person name="Huntemann M."/>
            <person name="Wei C.-L."/>
            <person name="Han J."/>
            <person name="Detter J.C."/>
            <person name="Han C."/>
            <person name="Tapia R."/>
            <person name="Chen A."/>
            <person name="Kyrpides N."/>
            <person name="Mavromatis K."/>
            <person name="Markowitz V."/>
            <person name="Szeto E."/>
            <person name="Ivanova N."/>
            <person name="Pagani I."/>
            <person name="Pati A."/>
            <person name="Goodwin L."/>
            <person name="Nordberg H.P."/>
            <person name="Cantor M.N."/>
            <person name="Hua S.X."/>
            <person name="Woyke T."/>
            <person name="Kerfeld C.A."/>
        </authorList>
    </citation>
    <scope>NUCLEOTIDE SEQUENCE [LARGE SCALE GENOMIC DNA]</scope>
    <source>
        <strain evidence="1 2">PCC 7417</strain>
    </source>
</reference>
<dbReference type="STRING" id="56107.Cylst_3535"/>
<name>K9WZP5_9NOST</name>
<accession>K9WZP5</accession>
<evidence type="ECO:0000313" key="1">
    <source>
        <dbReference type="EMBL" id="AFZ25673.1"/>
    </source>
</evidence>
<dbReference type="Proteomes" id="UP000010475">
    <property type="component" value="Chromosome"/>
</dbReference>
<dbReference type="HOGENOM" id="CLU_2552601_0_0_3"/>
<proteinExistence type="predicted"/>
<protein>
    <submittedName>
        <fullName evidence="1">KGK domain protein</fullName>
    </submittedName>
</protein>
<dbReference type="AlphaFoldDB" id="K9WZP5"/>
<dbReference type="InterPro" id="IPR014971">
    <property type="entry name" value="KGK"/>
</dbReference>
<dbReference type="EMBL" id="CP003642">
    <property type="protein sequence ID" value="AFZ25673.1"/>
    <property type="molecule type" value="Genomic_DNA"/>
</dbReference>
<dbReference type="KEGG" id="csg:Cylst_3535"/>
<keyword evidence="2" id="KW-1185">Reference proteome</keyword>
<dbReference type="Pfam" id="PF08872">
    <property type="entry name" value="KGK"/>
    <property type="match status" value="1"/>
</dbReference>
<sequence length="82" mass="9064">MEGKFQILDSEQGDIVIDFNGHILKLSQLNLALSQLILNNGGLYQLNNELESINSRGLPSIKETGDWINKGVNCQILKPGKN</sequence>
<gene>
    <name evidence="1" type="ORF">Cylst_3535</name>
</gene>
<organism evidence="1 2">
    <name type="scientific">Cylindrospermum stagnale PCC 7417</name>
    <dbReference type="NCBI Taxonomy" id="56107"/>
    <lineage>
        <taxon>Bacteria</taxon>
        <taxon>Bacillati</taxon>
        <taxon>Cyanobacteriota</taxon>
        <taxon>Cyanophyceae</taxon>
        <taxon>Nostocales</taxon>
        <taxon>Nostocaceae</taxon>
        <taxon>Cylindrospermum</taxon>
    </lineage>
</organism>
<evidence type="ECO:0000313" key="2">
    <source>
        <dbReference type="Proteomes" id="UP000010475"/>
    </source>
</evidence>
<dbReference type="OrthoDB" id="454733at2"/>